<protein>
    <submittedName>
        <fullName evidence="4">Serpentine receptor class gamma</fullName>
    </submittedName>
</protein>
<feature type="transmembrane region" description="Helical" evidence="2">
    <location>
        <begin position="114"/>
        <end position="132"/>
    </location>
</feature>
<feature type="transmembrane region" description="Helical" evidence="2">
    <location>
        <begin position="159"/>
        <end position="177"/>
    </location>
</feature>
<name>A0A7E4UL79_PANRE</name>
<dbReference type="Proteomes" id="UP000492821">
    <property type="component" value="Unassembled WGS sequence"/>
</dbReference>
<sequence>MISSVYHLHAVVLRPQEERCHWLSFGQKDCYLIKNITNMLMFLIYSGTAAFSLERIINTLIYPPQAIKNAIAGIIVAIQFATPLMVIFRSPVKNNDIHAHCVAHYSNLVQYRQFFFVIIGIVIFSLAVYTVLQLQTSTVLAQQKRVSLRIHASIAETQITFPIVLVSITLFLTNVLLDRHIFLALQGYFPWMQFIADSRSITVLAFWNELQSLTLPIFSMIIFGLMVRHAWRVDADFMYDKALSDCAHSLKAYYETAVVPAPRSASTTSSPDLRALRDPPGSPKVERGQAQGAQKANALVAL</sequence>
<reference evidence="4" key="2">
    <citation type="submission" date="2020-10" db="UniProtKB">
        <authorList>
            <consortium name="WormBaseParasite"/>
        </authorList>
    </citation>
    <scope>IDENTIFICATION</scope>
</reference>
<feature type="region of interest" description="Disordered" evidence="1">
    <location>
        <begin position="262"/>
        <end position="296"/>
    </location>
</feature>
<feature type="transmembrane region" description="Helical" evidence="2">
    <location>
        <begin position="36"/>
        <end position="57"/>
    </location>
</feature>
<keyword evidence="2" id="KW-1133">Transmembrane helix</keyword>
<keyword evidence="2" id="KW-0812">Transmembrane</keyword>
<organism evidence="3 4">
    <name type="scientific">Panagrellus redivivus</name>
    <name type="common">Microworm</name>
    <dbReference type="NCBI Taxonomy" id="6233"/>
    <lineage>
        <taxon>Eukaryota</taxon>
        <taxon>Metazoa</taxon>
        <taxon>Ecdysozoa</taxon>
        <taxon>Nematoda</taxon>
        <taxon>Chromadorea</taxon>
        <taxon>Rhabditida</taxon>
        <taxon>Tylenchina</taxon>
        <taxon>Panagrolaimomorpha</taxon>
        <taxon>Panagrolaimoidea</taxon>
        <taxon>Panagrolaimidae</taxon>
        <taxon>Panagrellus</taxon>
    </lineage>
</organism>
<evidence type="ECO:0000256" key="1">
    <source>
        <dbReference type="SAM" id="MobiDB-lite"/>
    </source>
</evidence>
<keyword evidence="2" id="KW-0472">Membrane</keyword>
<evidence type="ECO:0000313" key="3">
    <source>
        <dbReference type="Proteomes" id="UP000492821"/>
    </source>
</evidence>
<feature type="compositionally biased region" description="Low complexity" evidence="1">
    <location>
        <begin position="262"/>
        <end position="271"/>
    </location>
</feature>
<dbReference type="AlphaFoldDB" id="A0A7E4UL79"/>
<evidence type="ECO:0000256" key="2">
    <source>
        <dbReference type="SAM" id="Phobius"/>
    </source>
</evidence>
<dbReference type="WBParaSite" id="Pan_g10084.t1">
    <property type="protein sequence ID" value="Pan_g10084.t1"/>
    <property type="gene ID" value="Pan_g10084"/>
</dbReference>
<feature type="transmembrane region" description="Helical" evidence="2">
    <location>
        <begin position="213"/>
        <end position="231"/>
    </location>
</feature>
<evidence type="ECO:0000313" key="4">
    <source>
        <dbReference type="WBParaSite" id="Pan_g10084.t1"/>
    </source>
</evidence>
<feature type="transmembrane region" description="Helical" evidence="2">
    <location>
        <begin position="69"/>
        <end position="88"/>
    </location>
</feature>
<reference evidence="3" key="1">
    <citation type="journal article" date="2013" name="Genetics">
        <title>The draft genome and transcriptome of Panagrellus redivivus are shaped by the harsh demands of a free-living lifestyle.</title>
        <authorList>
            <person name="Srinivasan J."/>
            <person name="Dillman A.R."/>
            <person name="Macchietto M.G."/>
            <person name="Heikkinen L."/>
            <person name="Lakso M."/>
            <person name="Fracchia K.M."/>
            <person name="Antoshechkin I."/>
            <person name="Mortazavi A."/>
            <person name="Wong G."/>
            <person name="Sternberg P.W."/>
        </authorList>
    </citation>
    <scope>NUCLEOTIDE SEQUENCE [LARGE SCALE GENOMIC DNA]</scope>
    <source>
        <strain evidence="3">MT8872</strain>
    </source>
</reference>
<proteinExistence type="predicted"/>
<keyword evidence="3" id="KW-1185">Reference proteome</keyword>
<accession>A0A7E4UL79</accession>